<proteinExistence type="predicted"/>
<evidence type="ECO:0008006" key="3">
    <source>
        <dbReference type="Google" id="ProtNLM"/>
    </source>
</evidence>
<accession>A0A1L3JJF0</accession>
<dbReference type="SUPFAM" id="SSF56935">
    <property type="entry name" value="Porins"/>
    <property type="match status" value="1"/>
</dbReference>
<dbReference type="OrthoDB" id="9765571at2"/>
<sequence length="461" mass="51539">MKRILTFAAIVATTFTSYSQSLGYNDLGILFGQDNNYGTSRFNAMSGAFGALGGDVSSIGINPAGAAVANNSMFSVTLGNKNNDVNASYYGTTFNTEEDYFNISQAGGILVFDTNSNSGWSNFALSFNYRLKNNFENYFGVDGNNGEAYYNVHPNDNANPQTEFNNAQEQRFENYLNGESSVFTMGFSAAHENKLFVGASVNIHDIRFGQTTQLNEINQDGDGNTLDAFNEQITTIEANGFSLGLGFIYKLHQNFRIGLAYETPTWYNEVLEDSNIIPFNENYPDYIGYMDIESEQHGIYNDDDFEYFELNSFQLRTPSKLTASSAIIFDKQGLISLDYTYRNYSNTKFTSNGFNDENQGFSTDYRATHAVNVGTEWRFDRMSLRAGYHYEQNPLKDALDSDNKKGYSAGLGYNFGKFKFDLAYRNSGVNAPYSIYNSATVSPIELNTNNTRITGTLTFNL</sequence>
<dbReference type="KEGG" id="ten:LPB136_07625"/>
<dbReference type="RefSeq" id="WP_072555636.1">
    <property type="nucleotide sequence ID" value="NZ_CP018155.1"/>
</dbReference>
<protein>
    <recommendedName>
        <fullName evidence="3">Hemin receptor</fullName>
    </recommendedName>
</protein>
<evidence type="ECO:0000313" key="1">
    <source>
        <dbReference type="EMBL" id="APG65222.1"/>
    </source>
</evidence>
<dbReference type="AlphaFoldDB" id="A0A1L3JJF0"/>
<organism evidence="1 2">
    <name type="scientific">Tenacibaculum todarodis</name>
    <dbReference type="NCBI Taxonomy" id="1850252"/>
    <lineage>
        <taxon>Bacteria</taxon>
        <taxon>Pseudomonadati</taxon>
        <taxon>Bacteroidota</taxon>
        <taxon>Flavobacteriia</taxon>
        <taxon>Flavobacteriales</taxon>
        <taxon>Flavobacteriaceae</taxon>
        <taxon>Tenacibaculum</taxon>
    </lineage>
</organism>
<dbReference type="EMBL" id="CP018155">
    <property type="protein sequence ID" value="APG65222.1"/>
    <property type="molecule type" value="Genomic_DNA"/>
</dbReference>
<dbReference type="STRING" id="1850252.LPB136_07625"/>
<keyword evidence="2" id="KW-1185">Reference proteome</keyword>
<evidence type="ECO:0000313" key="2">
    <source>
        <dbReference type="Proteomes" id="UP000181898"/>
    </source>
</evidence>
<gene>
    <name evidence="1" type="ORF">LPB136_07625</name>
</gene>
<reference evidence="1 2" key="1">
    <citation type="submission" date="2016-11" db="EMBL/GenBank/DDBJ databases">
        <title>Tenacibaculum sp. LPB0136, isolated from marine environment.</title>
        <authorList>
            <person name="Kim E."/>
            <person name="Yi H."/>
        </authorList>
    </citation>
    <scope>NUCLEOTIDE SEQUENCE [LARGE SCALE GENOMIC DNA]</scope>
    <source>
        <strain evidence="1 2">LPB0136</strain>
    </source>
</reference>
<dbReference type="Gene3D" id="2.40.160.60">
    <property type="entry name" value="Outer membrane protein transport protein (OMPP1/FadL/TodX)"/>
    <property type="match status" value="1"/>
</dbReference>
<name>A0A1L3JJF0_9FLAO</name>
<dbReference type="Proteomes" id="UP000181898">
    <property type="component" value="Chromosome"/>
</dbReference>